<evidence type="ECO:0000256" key="1">
    <source>
        <dbReference type="SAM" id="MobiDB-lite"/>
    </source>
</evidence>
<protein>
    <submittedName>
        <fullName evidence="6">Uncharacterized protein</fullName>
    </submittedName>
</protein>
<feature type="domain" description="Immunoglobulin" evidence="5">
    <location>
        <begin position="1038"/>
        <end position="1138"/>
    </location>
</feature>
<dbReference type="Gene3D" id="2.60.40.10">
    <property type="entry name" value="Immunoglobulins"/>
    <property type="match status" value="10"/>
</dbReference>
<dbReference type="PANTHER" id="PTHR21063">
    <property type="entry name" value="LFA-3"/>
    <property type="match status" value="1"/>
</dbReference>
<feature type="domain" description="Immunoglobulin subtype 2" evidence="4">
    <location>
        <begin position="362"/>
        <end position="443"/>
    </location>
</feature>
<dbReference type="Pfam" id="PF07686">
    <property type="entry name" value="V-set"/>
    <property type="match status" value="4"/>
</dbReference>
<dbReference type="Ensembl" id="ENSCCRT00010071242.1">
    <property type="protein sequence ID" value="ENSCCRP00010064797.1"/>
    <property type="gene ID" value="ENSCCRG00010027711.1"/>
</dbReference>
<evidence type="ECO:0000313" key="7">
    <source>
        <dbReference type="Proteomes" id="UP000694427"/>
    </source>
</evidence>
<feature type="domain" description="Immunoglobulin subtype 2" evidence="4">
    <location>
        <begin position="251"/>
        <end position="335"/>
    </location>
</feature>
<evidence type="ECO:0000256" key="3">
    <source>
        <dbReference type="SAM" id="SignalP"/>
    </source>
</evidence>
<accession>A0A8C1LP15</accession>
<feature type="domain" description="Immunoglobulin" evidence="5">
    <location>
        <begin position="700"/>
        <end position="800"/>
    </location>
</feature>
<dbReference type="SMART" id="SM00409">
    <property type="entry name" value="IG"/>
    <property type="match status" value="10"/>
</dbReference>
<dbReference type="SUPFAM" id="SSF48726">
    <property type="entry name" value="Immunoglobulin"/>
    <property type="match status" value="10"/>
</dbReference>
<evidence type="ECO:0000256" key="2">
    <source>
        <dbReference type="SAM" id="Phobius"/>
    </source>
</evidence>
<dbReference type="InterPro" id="IPR003598">
    <property type="entry name" value="Ig_sub2"/>
</dbReference>
<dbReference type="PANTHER" id="PTHR21063:SF4">
    <property type="entry name" value="CD48 ANTIGEN-RELATED"/>
    <property type="match status" value="1"/>
</dbReference>
<feature type="domain" description="Immunoglobulin" evidence="5">
    <location>
        <begin position="26"/>
        <end position="129"/>
    </location>
</feature>
<feature type="domain" description="Immunoglobulin" evidence="5">
    <location>
        <begin position="915"/>
        <end position="1019"/>
    </location>
</feature>
<sequence length="1210" mass="137177">MKQVFISLFFLLCVLVHGFSAVGADRVSVSVMEGDSVTLYTDVETIHKEEIRWYFDDVRIAEISGDLSKTCTDVQCEAGNERFRDRLKLDHQTGSLTIMNITTTDSGLFKLQINSSSDSLRQLYNVSVYYVPEREKIKRVKEGESVILDPGVVKNPNYLMKWLFNGIRVAEINGDLSFICTDVQCLYADGRFRDRLKLNQRTGSLTITNTRSEDTGLYYLLIISSRFSIRKSYIVNVTGVYGVHTDSVSVIEGDSVILHTDVETNQQKEIRWYFYEIRIAQITGDLSFICTDCKYSDERFRDRLKLDNQTGSLTITNITITDYGVYHLEIIRDSGIRHDSFSVAVHGVSATERDEMKMKSVKEGESVTLEFDVINNLNYPMTWYFNDICMTKITRDQSKICEDSDEGFRDRLKVDHQTGSLTITDVRTTDSGDYKIQINSSSRISIIKSFIVNVTGVSSADKDGGSVSVKEGDSVTLQTSFKTDKPEKMIWYFDGFQIAEMTGDLSYLCTDVQCNKGSERFRDRLKLDHQSGSLTITNITNTDSGLYKLKIFSKSGRISRKIYSVAVYGFSGVGSDGVSAFVMEEDSVTLYIDAKTNKSEGINWNFNFAVIAEISGDLSDFCTDVQCFDYGTERFKDRLKLDHQTGSLTITNIRTTDSGDYYLRTGRGLRRARASDYLYRDPDSISVSVYDVPAAQRDQMKRKSVMEGESVTLDTGFIKNPNDLMTWYFNDILIAEITGDQSKICTDYECDERFRDRLKVNQQTGSLTIMNTRSTDSGLYELQINSSRISIIRRFSVTLFYGGSVSVKEGDSVTLPTDVKTNLQEKIRWYFNDFQIAEITGDLRHICTDVQCKDSDERFRDRLKLDNQTGSLTIMNIRTTDSGLYHLQISSIRGKISTKIFMVAVYGFSGVGSDGVSAFVMEEDSVTLYTDVETNQQKGVRWYFQYTFIAEISGDLSYICTDVQCDDSNERFRDRLKLDHQTGSLTIRNIKQTDHGIYELHIISSRRESNHQNFNRRVSEKTFGISVHNVSAAERDEMKRKSAKEGESVTLNSHVTNKQKDLMMWYFNDTLIAEITGDQSKLCTDDQCDERFRDRLKLDHQTGSLTITNITNTDSGEYKLQINSSKISIIRSFSVNLSAAVAGIYASVSVVLLLLVASAGLIYSCKFCSRRNYIRRQHNDQVNVDEGSSPDQTDSLLMTPATDATDETPQ</sequence>
<reference evidence="6" key="1">
    <citation type="submission" date="2025-08" db="UniProtKB">
        <authorList>
            <consortium name="Ensembl"/>
        </authorList>
    </citation>
    <scope>IDENTIFICATION</scope>
</reference>
<name>A0A8C1LP15_CYPCA</name>
<keyword evidence="3" id="KW-0732">Signal</keyword>
<feature type="signal peptide" evidence="3">
    <location>
        <begin position="1"/>
        <end position="24"/>
    </location>
</feature>
<feature type="domain" description="Immunoglobulin subtype 2" evidence="4">
    <location>
        <begin position="32"/>
        <end position="118"/>
    </location>
</feature>
<keyword evidence="7" id="KW-1185">Reference proteome</keyword>
<evidence type="ECO:0000259" key="5">
    <source>
        <dbReference type="SMART" id="SM00409"/>
    </source>
</evidence>
<dbReference type="InterPro" id="IPR013783">
    <property type="entry name" value="Ig-like_fold"/>
</dbReference>
<evidence type="ECO:0000259" key="4">
    <source>
        <dbReference type="SMART" id="SM00408"/>
    </source>
</evidence>
<evidence type="ECO:0000313" key="6">
    <source>
        <dbReference type="Ensembl" id="ENSCCRP00010064797.1"/>
    </source>
</evidence>
<feature type="domain" description="Immunoglobulin subtype 2" evidence="4">
    <location>
        <begin position="808"/>
        <end position="894"/>
    </location>
</feature>
<feature type="domain" description="Immunoglobulin" evidence="5">
    <location>
        <begin position="464"/>
        <end position="568"/>
    </location>
</feature>
<feature type="domain" description="Immunoglobulin" evidence="5">
    <location>
        <begin position="577"/>
        <end position="690"/>
    </location>
</feature>
<feature type="domain" description="Immunoglobulin subtype 2" evidence="4">
    <location>
        <begin position="470"/>
        <end position="556"/>
    </location>
</feature>
<dbReference type="Proteomes" id="UP000694427">
    <property type="component" value="Unplaced"/>
</dbReference>
<dbReference type="InterPro" id="IPR013106">
    <property type="entry name" value="Ig_V-set"/>
</dbReference>
<feature type="domain" description="Immunoglobulin" evidence="5">
    <location>
        <begin position="356"/>
        <end position="455"/>
    </location>
</feature>
<dbReference type="InterPro" id="IPR003599">
    <property type="entry name" value="Ig_sub"/>
</dbReference>
<keyword evidence="2" id="KW-0812">Transmembrane</keyword>
<proteinExistence type="predicted"/>
<feature type="domain" description="Immunoglobulin subtype 2" evidence="4">
    <location>
        <begin position="1044"/>
        <end position="1127"/>
    </location>
</feature>
<feature type="domain" description="Immunoglobulin" evidence="5">
    <location>
        <begin position="135"/>
        <end position="238"/>
    </location>
</feature>
<organism evidence="6 7">
    <name type="scientific">Cyprinus carpio</name>
    <name type="common">Common carp</name>
    <dbReference type="NCBI Taxonomy" id="7962"/>
    <lineage>
        <taxon>Eukaryota</taxon>
        <taxon>Metazoa</taxon>
        <taxon>Chordata</taxon>
        <taxon>Craniata</taxon>
        <taxon>Vertebrata</taxon>
        <taxon>Euteleostomi</taxon>
        <taxon>Actinopterygii</taxon>
        <taxon>Neopterygii</taxon>
        <taxon>Teleostei</taxon>
        <taxon>Ostariophysi</taxon>
        <taxon>Cypriniformes</taxon>
        <taxon>Cyprinidae</taxon>
        <taxon>Cyprininae</taxon>
        <taxon>Cyprinus</taxon>
    </lineage>
</organism>
<keyword evidence="2" id="KW-1133">Transmembrane helix</keyword>
<dbReference type="AlphaFoldDB" id="A0A8C1LP15"/>
<dbReference type="InterPro" id="IPR036179">
    <property type="entry name" value="Ig-like_dom_sf"/>
</dbReference>
<keyword evidence="2" id="KW-0472">Membrane</keyword>
<dbReference type="SMART" id="SM00408">
    <property type="entry name" value="IGc2"/>
    <property type="match status" value="6"/>
</dbReference>
<feature type="domain" description="Immunoglobulin" evidence="5">
    <location>
        <begin position="245"/>
        <end position="346"/>
    </location>
</feature>
<feature type="chain" id="PRO_5034102016" evidence="3">
    <location>
        <begin position="25"/>
        <end position="1210"/>
    </location>
</feature>
<feature type="region of interest" description="Disordered" evidence="1">
    <location>
        <begin position="1181"/>
        <end position="1210"/>
    </location>
</feature>
<feature type="transmembrane region" description="Helical" evidence="2">
    <location>
        <begin position="1137"/>
        <end position="1163"/>
    </location>
</feature>
<reference evidence="6" key="2">
    <citation type="submission" date="2025-09" db="UniProtKB">
        <authorList>
            <consortium name="Ensembl"/>
        </authorList>
    </citation>
    <scope>IDENTIFICATION</scope>
</reference>
<feature type="domain" description="Immunoglobulin" evidence="5">
    <location>
        <begin position="802"/>
        <end position="906"/>
    </location>
</feature>